<comment type="caution">
    <text evidence="1">The sequence shown here is derived from an EMBL/GenBank/DDBJ whole genome shotgun (WGS) entry which is preliminary data.</text>
</comment>
<dbReference type="EMBL" id="QFXE01000018">
    <property type="protein sequence ID" value="RDH83606.1"/>
    <property type="molecule type" value="Genomic_DNA"/>
</dbReference>
<protein>
    <submittedName>
        <fullName evidence="1">Uncharacterized protein</fullName>
    </submittedName>
</protein>
<organism evidence="1 2">
    <name type="scientific">endosymbiont of Escarpia spicata</name>
    <dbReference type="NCBI Taxonomy" id="2200908"/>
    <lineage>
        <taxon>Bacteria</taxon>
        <taxon>Pseudomonadati</taxon>
        <taxon>Pseudomonadota</taxon>
        <taxon>Gammaproteobacteria</taxon>
        <taxon>sulfur-oxidizing symbionts</taxon>
    </lineage>
</organism>
<evidence type="ECO:0000313" key="2">
    <source>
        <dbReference type="Proteomes" id="UP000254771"/>
    </source>
</evidence>
<reference evidence="1 2" key="1">
    <citation type="journal article" date="2018" name="ISME J.">
        <title>Endosymbiont genomes yield clues of tubeworm success.</title>
        <authorList>
            <person name="Li Y."/>
            <person name="Liles M.R."/>
            <person name="Halanych K.M."/>
        </authorList>
    </citation>
    <scope>NUCLEOTIDE SEQUENCE [LARGE SCALE GENOMIC DNA]</scope>
    <source>
        <strain evidence="1">A1462</strain>
    </source>
</reference>
<dbReference type="AlphaFoldDB" id="A0A370DHH0"/>
<name>A0A370DHH0_9GAMM</name>
<keyword evidence="2" id="KW-1185">Reference proteome</keyword>
<gene>
    <name evidence="1" type="ORF">DIZ78_13910</name>
</gene>
<proteinExistence type="predicted"/>
<accession>A0A370DHH0</accession>
<evidence type="ECO:0000313" key="1">
    <source>
        <dbReference type="EMBL" id="RDH83606.1"/>
    </source>
</evidence>
<dbReference type="Proteomes" id="UP000254771">
    <property type="component" value="Unassembled WGS sequence"/>
</dbReference>
<sequence>MGSALGPVVALLTDMGACSPEQGYCQERLQGDYLKKSLVSQDIYRNEFKKQLLSLISWMLILLDQSFIHHKLFAVPMKIQFFS</sequence>